<sequence>MAGMHFLVGISTENYVILAADKATFAYGAILADSENDKEYRLGKKLTMMCIGEEGDVAQFGDWTKRNLQLYSVRNGIFRSLLFMYNYAHSGYEVSPASAHHFVRRSIAEGLRSQDHYTVDVLIGGYDDKEEKAFLGSVDYLANGLAQQPYLFRGFCGRFCYAIMDHEYKKDMSEAEGLALMNKCIGEAKRRFVANIPGYKVVIIDKNGYRKLNDVLF</sequence>
<dbReference type="Gene3D" id="3.60.20.10">
    <property type="entry name" value="Glutamine Phosphoribosylpyrophosphate, subunit 1, domain 1"/>
    <property type="match status" value="1"/>
</dbReference>
<keyword evidence="3 5" id="KW-0539">Nucleus</keyword>
<comment type="similarity">
    <text evidence="5">Belongs to the peptidase T1B family.</text>
</comment>
<dbReference type="InterPro" id="IPR029055">
    <property type="entry name" value="Ntn_hydrolases_N"/>
</dbReference>
<keyword evidence="1 5" id="KW-0963">Cytoplasm</keyword>
<dbReference type="PANTHER" id="PTHR32194:SF2">
    <property type="entry name" value="PROTEASOME SUBUNIT BETA TYPE-1"/>
    <property type="match status" value="1"/>
</dbReference>
<evidence type="ECO:0000313" key="6">
    <source>
        <dbReference type="EMBL" id="PIC51366.1"/>
    </source>
</evidence>
<evidence type="ECO:0000256" key="1">
    <source>
        <dbReference type="ARBA" id="ARBA00022490"/>
    </source>
</evidence>
<organism evidence="6 7">
    <name type="scientific">Caenorhabditis nigoni</name>
    <dbReference type="NCBI Taxonomy" id="1611254"/>
    <lineage>
        <taxon>Eukaryota</taxon>
        <taxon>Metazoa</taxon>
        <taxon>Ecdysozoa</taxon>
        <taxon>Nematoda</taxon>
        <taxon>Chromadorea</taxon>
        <taxon>Rhabditida</taxon>
        <taxon>Rhabditina</taxon>
        <taxon>Rhabditomorpha</taxon>
        <taxon>Rhabditoidea</taxon>
        <taxon>Rhabditidae</taxon>
        <taxon>Peloderinae</taxon>
        <taxon>Caenorhabditis</taxon>
    </lineage>
</organism>
<evidence type="ECO:0000313" key="7">
    <source>
        <dbReference type="Proteomes" id="UP000230233"/>
    </source>
</evidence>
<comment type="subcellular location">
    <subcellularLocation>
        <location evidence="5">Cytoplasm</location>
    </subcellularLocation>
    <subcellularLocation>
        <location evidence="5">Nucleus</location>
    </subcellularLocation>
</comment>
<dbReference type="CDD" id="cd03758">
    <property type="entry name" value="proteasome_beta_type_2"/>
    <property type="match status" value="1"/>
</dbReference>
<dbReference type="FunFam" id="3.60.20.10:FF:000091">
    <property type="entry name" value="Proteasome subunit beta"/>
    <property type="match status" value="1"/>
</dbReference>
<comment type="function">
    <text evidence="5">Component of the proteasome, a multicatalytic proteinase complex which is characterized by its ability to cleave peptides with Arg, Phe, Tyr, Leu, and Glu adjacent to the leaving group at neutral or slightly basic pH. The proteasome has an ATP-dependent proteolytic activity.</text>
</comment>
<name>A0A2G5VIE6_9PELO</name>
<dbReference type="GO" id="GO:0005634">
    <property type="term" value="C:nucleus"/>
    <property type="evidence" value="ECO:0007669"/>
    <property type="project" value="UniProtKB-SubCell"/>
</dbReference>
<dbReference type="Pfam" id="PF00227">
    <property type="entry name" value="Proteasome"/>
    <property type="match status" value="2"/>
</dbReference>
<dbReference type="PANTHER" id="PTHR32194">
    <property type="entry name" value="METALLOPROTEASE TLDD"/>
    <property type="match status" value="1"/>
</dbReference>
<evidence type="ECO:0000256" key="2">
    <source>
        <dbReference type="ARBA" id="ARBA00022942"/>
    </source>
</evidence>
<comment type="subunit">
    <text evidence="4">The 26S proteasome consists of a 20S proteasome core and two 19S regulatory subunits. The 20S proteasome core is composed of 28 subunits that are arranged in four stacked rings, resulting in a barrel-shaped structure. The two end rings are each formed by seven alpha subunits, and the two central rings are each formed by seven beta subunits. The catalytic chamber with the active sites is on the inside of the barrel.</text>
</comment>
<dbReference type="InterPro" id="IPR001353">
    <property type="entry name" value="Proteasome_sua/b"/>
</dbReference>
<dbReference type="GO" id="GO:0010498">
    <property type="term" value="P:proteasomal protein catabolic process"/>
    <property type="evidence" value="ECO:0007669"/>
    <property type="project" value="InterPro"/>
</dbReference>
<evidence type="ECO:0000256" key="5">
    <source>
        <dbReference type="RuleBase" id="RU004203"/>
    </source>
</evidence>
<dbReference type="InterPro" id="IPR035206">
    <property type="entry name" value="Proteasome_beta2"/>
</dbReference>
<dbReference type="EMBL" id="PDUG01000001">
    <property type="protein sequence ID" value="PIC51366.1"/>
    <property type="molecule type" value="Genomic_DNA"/>
</dbReference>
<comment type="subunit">
    <text evidence="5">Component of the proteasome complex.</text>
</comment>
<dbReference type="GO" id="GO:0005839">
    <property type="term" value="C:proteasome core complex"/>
    <property type="evidence" value="ECO:0007669"/>
    <property type="project" value="InterPro"/>
</dbReference>
<evidence type="ECO:0000256" key="3">
    <source>
        <dbReference type="ARBA" id="ARBA00023242"/>
    </source>
</evidence>
<evidence type="ECO:0000256" key="4">
    <source>
        <dbReference type="ARBA" id="ARBA00026071"/>
    </source>
</evidence>
<keyword evidence="2 5" id="KW-0647">Proteasome</keyword>
<reference evidence="7" key="1">
    <citation type="submission" date="2017-10" db="EMBL/GenBank/DDBJ databases">
        <title>Rapid genome shrinkage in a self-fertile nematode reveals novel sperm competition proteins.</title>
        <authorList>
            <person name="Yin D."/>
            <person name="Schwarz E.M."/>
            <person name="Thomas C.G."/>
            <person name="Felde R.L."/>
            <person name="Korf I.F."/>
            <person name="Cutter A.D."/>
            <person name="Schartner C.M."/>
            <person name="Ralston E.J."/>
            <person name="Meyer B.J."/>
            <person name="Haag E.S."/>
        </authorList>
    </citation>
    <scope>NUCLEOTIDE SEQUENCE [LARGE SCALE GENOMIC DNA]</scope>
    <source>
        <strain evidence="7">JU1422</strain>
    </source>
</reference>
<dbReference type="GO" id="GO:0005737">
    <property type="term" value="C:cytoplasm"/>
    <property type="evidence" value="ECO:0007669"/>
    <property type="project" value="UniProtKB-SubCell"/>
</dbReference>
<keyword evidence="7" id="KW-1185">Reference proteome</keyword>
<accession>A0A2G5VIE6</accession>
<dbReference type="AlphaFoldDB" id="A0A2G5VIE6"/>
<protein>
    <recommendedName>
        <fullName evidence="5">Proteasome subunit beta</fullName>
    </recommendedName>
</protein>
<gene>
    <name evidence="6" type="primary">Cni-pbs-4</name>
    <name evidence="6" type="synonym">Cnig_chr_I.g1903</name>
    <name evidence="6" type="ORF">B9Z55_001903</name>
</gene>
<dbReference type="PROSITE" id="PS51476">
    <property type="entry name" value="PROTEASOME_BETA_2"/>
    <property type="match status" value="1"/>
</dbReference>
<dbReference type="Proteomes" id="UP000230233">
    <property type="component" value="Chromosome I"/>
</dbReference>
<comment type="caution">
    <text evidence="6">The sequence shown here is derived from an EMBL/GenBank/DDBJ whole genome shotgun (WGS) entry which is preliminary data.</text>
</comment>
<dbReference type="SUPFAM" id="SSF56235">
    <property type="entry name" value="N-terminal nucleophile aminohydrolases (Ntn hydrolases)"/>
    <property type="match status" value="1"/>
</dbReference>
<proteinExistence type="inferred from homology"/>
<dbReference type="OrthoDB" id="268428at2759"/>
<dbReference type="InterPro" id="IPR023333">
    <property type="entry name" value="Proteasome_suB-type"/>
</dbReference>
<dbReference type="STRING" id="1611254.A0A2G5VIE6"/>